<keyword evidence="3" id="KW-1185">Reference proteome</keyword>
<comment type="caution">
    <text evidence="2">The sequence shown here is derived from an EMBL/GenBank/DDBJ whole genome shotgun (WGS) entry which is preliminary data.</text>
</comment>
<feature type="region of interest" description="Disordered" evidence="1">
    <location>
        <begin position="43"/>
        <end position="77"/>
    </location>
</feature>
<evidence type="ECO:0000313" key="3">
    <source>
        <dbReference type="Proteomes" id="UP000631114"/>
    </source>
</evidence>
<organism evidence="2 3">
    <name type="scientific">Coptis chinensis</name>
    <dbReference type="NCBI Taxonomy" id="261450"/>
    <lineage>
        <taxon>Eukaryota</taxon>
        <taxon>Viridiplantae</taxon>
        <taxon>Streptophyta</taxon>
        <taxon>Embryophyta</taxon>
        <taxon>Tracheophyta</taxon>
        <taxon>Spermatophyta</taxon>
        <taxon>Magnoliopsida</taxon>
        <taxon>Ranunculales</taxon>
        <taxon>Ranunculaceae</taxon>
        <taxon>Coptidoideae</taxon>
        <taxon>Coptis</taxon>
    </lineage>
</organism>
<dbReference type="AlphaFoldDB" id="A0A835LR79"/>
<name>A0A835LR79_9MAGN</name>
<evidence type="ECO:0000313" key="2">
    <source>
        <dbReference type="EMBL" id="KAF9604510.1"/>
    </source>
</evidence>
<proteinExistence type="predicted"/>
<reference evidence="2 3" key="1">
    <citation type="submission" date="2020-10" db="EMBL/GenBank/DDBJ databases">
        <title>The Coptis chinensis genome and diversification of protoberbering-type alkaloids.</title>
        <authorList>
            <person name="Wang B."/>
            <person name="Shu S."/>
            <person name="Song C."/>
            <person name="Liu Y."/>
        </authorList>
    </citation>
    <scope>NUCLEOTIDE SEQUENCE [LARGE SCALE GENOMIC DNA]</scope>
    <source>
        <strain evidence="2">HL-2020</strain>
        <tissue evidence="2">Leaf</tissue>
    </source>
</reference>
<sequence length="153" mass="17033">MIRKGQESFTVFVGLSVGCYNKLEVVDDMKGVKEVCSSNVTPLHSEQRTDGDDDYEGSRDIFSFDTNTRSSNDDSCRHTLTKESTHLLAKRSSPALVAAHGNIYVFGANLFDPKPRGPALHWLLHTARSMCPGLKFSTQKQCKQFLPTSRASY</sequence>
<gene>
    <name evidence="2" type="ORF">IFM89_007631</name>
</gene>
<accession>A0A835LR79</accession>
<dbReference type="Proteomes" id="UP000631114">
    <property type="component" value="Unassembled WGS sequence"/>
</dbReference>
<protein>
    <submittedName>
        <fullName evidence="2">Uncharacterized protein</fullName>
    </submittedName>
</protein>
<evidence type="ECO:0000256" key="1">
    <source>
        <dbReference type="SAM" id="MobiDB-lite"/>
    </source>
</evidence>
<dbReference type="PROSITE" id="PS51257">
    <property type="entry name" value="PROKAR_LIPOPROTEIN"/>
    <property type="match status" value="1"/>
</dbReference>
<dbReference type="EMBL" id="JADFTS010000005">
    <property type="protein sequence ID" value="KAF9604510.1"/>
    <property type="molecule type" value="Genomic_DNA"/>
</dbReference>